<dbReference type="EMBL" id="HBIR01061767">
    <property type="protein sequence ID" value="CAE0600995.1"/>
    <property type="molecule type" value="Transcribed_RNA"/>
</dbReference>
<evidence type="ECO:0008006" key="4">
    <source>
        <dbReference type="Google" id="ProtNLM"/>
    </source>
</evidence>
<proteinExistence type="predicted"/>
<feature type="region of interest" description="Disordered" evidence="1">
    <location>
        <begin position="35"/>
        <end position="57"/>
    </location>
</feature>
<evidence type="ECO:0000313" key="3">
    <source>
        <dbReference type="EMBL" id="CAE0600995.1"/>
    </source>
</evidence>
<sequence length="275" mass="30536">MGALSKRRMGALSLLLIAGLPHARCDLARADATLRPKKLGGSNPRHDPLPARVSRPNPATQLPWPRRWLYTALHAVARGEVAQPRVAVFMVGLPGAGKSRVIGRRYETFQAKRRNSTTVLDLDIEIAQHPSFDPADPDRLYLDSSLQAYAWADQRIEARFERALTDVAISRLIVDGTGTNLERQVRRMEQARQAGLFVKALYIRVPCRTAIARAALRRRAVSPVRIMAYHEKMDAAMRVARRHADEVEVIDVTFDDAPQPGTMAGIEASCSASLF</sequence>
<dbReference type="AlphaFoldDB" id="A0A7S3X8Q1"/>
<accession>A0A7S3X8Q1</accession>
<dbReference type="Pfam" id="PF13671">
    <property type="entry name" value="AAA_33"/>
    <property type="match status" value="1"/>
</dbReference>
<name>A0A7S3X8Q1_EMIHU</name>
<evidence type="ECO:0000256" key="2">
    <source>
        <dbReference type="SAM" id="SignalP"/>
    </source>
</evidence>
<feature type="chain" id="PRO_5031203512" description="Zeta toxin domain-containing protein" evidence="2">
    <location>
        <begin position="26"/>
        <end position="275"/>
    </location>
</feature>
<dbReference type="Gene3D" id="3.40.50.300">
    <property type="entry name" value="P-loop containing nucleotide triphosphate hydrolases"/>
    <property type="match status" value="1"/>
</dbReference>
<keyword evidence="2" id="KW-0732">Signal</keyword>
<protein>
    <recommendedName>
        <fullName evidence="4">Zeta toxin domain-containing protein</fullName>
    </recommendedName>
</protein>
<feature type="signal peptide" evidence="2">
    <location>
        <begin position="1"/>
        <end position="25"/>
    </location>
</feature>
<dbReference type="InterPro" id="IPR027417">
    <property type="entry name" value="P-loop_NTPase"/>
</dbReference>
<evidence type="ECO:0000256" key="1">
    <source>
        <dbReference type="SAM" id="MobiDB-lite"/>
    </source>
</evidence>
<dbReference type="SUPFAM" id="SSF52540">
    <property type="entry name" value="P-loop containing nucleoside triphosphate hydrolases"/>
    <property type="match status" value="1"/>
</dbReference>
<reference evidence="3" key="1">
    <citation type="submission" date="2021-01" db="EMBL/GenBank/DDBJ databases">
        <authorList>
            <person name="Corre E."/>
            <person name="Pelletier E."/>
            <person name="Niang G."/>
            <person name="Scheremetjew M."/>
            <person name="Finn R."/>
            <person name="Kale V."/>
            <person name="Holt S."/>
            <person name="Cochrane G."/>
            <person name="Meng A."/>
            <person name="Brown T."/>
            <person name="Cohen L."/>
        </authorList>
    </citation>
    <scope>NUCLEOTIDE SEQUENCE</scope>
    <source>
        <strain evidence="3">379</strain>
    </source>
</reference>
<organism evidence="3">
    <name type="scientific">Emiliania huxleyi</name>
    <name type="common">Coccolithophore</name>
    <name type="synonym">Pontosphaera huxleyi</name>
    <dbReference type="NCBI Taxonomy" id="2903"/>
    <lineage>
        <taxon>Eukaryota</taxon>
        <taxon>Haptista</taxon>
        <taxon>Haptophyta</taxon>
        <taxon>Prymnesiophyceae</taxon>
        <taxon>Isochrysidales</taxon>
        <taxon>Noelaerhabdaceae</taxon>
        <taxon>Emiliania</taxon>
    </lineage>
</organism>
<gene>
    <name evidence="3" type="ORF">EHUX00137_LOCUS47968</name>
</gene>